<feature type="compositionally biased region" description="Basic and acidic residues" evidence="7">
    <location>
        <begin position="124"/>
        <end position="146"/>
    </location>
</feature>
<keyword evidence="4" id="KW-0809">Transit peptide</keyword>
<evidence type="ECO:0000313" key="9">
    <source>
        <dbReference type="EMBL" id="KAL3780852.1"/>
    </source>
</evidence>
<feature type="region of interest" description="Disordered" evidence="7">
    <location>
        <begin position="439"/>
        <end position="485"/>
    </location>
</feature>
<evidence type="ECO:0000256" key="4">
    <source>
        <dbReference type="ARBA" id="ARBA00022946"/>
    </source>
</evidence>
<dbReference type="Gene3D" id="3.10.450.240">
    <property type="match status" value="1"/>
</dbReference>
<feature type="compositionally biased region" description="Basic and acidic residues" evidence="7">
    <location>
        <begin position="439"/>
        <end position="470"/>
    </location>
</feature>
<dbReference type="AlphaFoldDB" id="A0ABD3NYG2"/>
<evidence type="ECO:0000256" key="1">
    <source>
        <dbReference type="ARBA" id="ARBA00004273"/>
    </source>
</evidence>
<gene>
    <name evidence="9" type="ORF">ACHAW5_002785</name>
</gene>
<protein>
    <recommendedName>
        <fullName evidence="8">Tim44-like domain-containing protein</fullName>
    </recommendedName>
</protein>
<comment type="caution">
    <text evidence="9">The sequence shown here is derived from an EMBL/GenBank/DDBJ whole genome shotgun (WGS) entry which is preliminary data.</text>
</comment>
<reference evidence="9 10" key="1">
    <citation type="submission" date="2024-10" db="EMBL/GenBank/DDBJ databases">
        <title>Updated reference genomes for cyclostephanoid diatoms.</title>
        <authorList>
            <person name="Roberts W.R."/>
            <person name="Alverson A.J."/>
        </authorList>
    </citation>
    <scope>NUCLEOTIDE SEQUENCE [LARGE SCALE GENOMIC DNA]</scope>
    <source>
        <strain evidence="9 10">AJA276-08</strain>
    </source>
</reference>
<dbReference type="InterPro" id="IPR007379">
    <property type="entry name" value="Tim44-like_dom"/>
</dbReference>
<evidence type="ECO:0000256" key="3">
    <source>
        <dbReference type="ARBA" id="ARBA00022792"/>
    </source>
</evidence>
<dbReference type="Pfam" id="PF04280">
    <property type="entry name" value="Tim44"/>
    <property type="match status" value="1"/>
</dbReference>
<dbReference type="PANTHER" id="PTHR10721:SF1">
    <property type="entry name" value="MITOCHONDRIAL IMPORT INNER MEMBRANE TRANSLOCASE SUBUNIT TIM44"/>
    <property type="match status" value="1"/>
</dbReference>
<comment type="subcellular location">
    <subcellularLocation>
        <location evidence="1">Mitochondrion inner membrane</location>
    </subcellularLocation>
</comment>
<dbReference type="GO" id="GO:0005743">
    <property type="term" value="C:mitochondrial inner membrane"/>
    <property type="evidence" value="ECO:0007669"/>
    <property type="project" value="UniProtKB-SubCell"/>
</dbReference>
<dbReference type="InterPro" id="IPR032710">
    <property type="entry name" value="NTF2-like_dom_sf"/>
</dbReference>
<proteinExistence type="inferred from homology"/>
<sequence>MMLSSLPRIRSSTISSSIASSSTLACTPKLLISSVSSSAAFSPPSSLSPLSPSWSSSLPLRHQHFVINTKCKYRRHYNNLSCSHVGKLHDFNVNNKVQQRQHLLLYQHQISSSKLFSTSSTETSTKKKDLRESIERLKNESRDNSRGGDSTNSDDITNSINNNPYLEKLTSIGTSFLQTVSQTWDELVASGQAKDINKKIGTAPPSSSSDGAPNYSDDDAAADKYENYKGNRDIMVIDPQEHLSAWERMERRLRDAPIIADILERSHKVYEESGAKTHVEKTTEKIQHLREDAAEAWETSQNPWVYRASSVYDTLTAESEFAVASRQLQKLDPDFTLESWKRDVVEHTLPRIMKLFLEGRITELKPWLGEAVYNRLAAEARARKKEGVQMDTNVLAIMNAEILACEVEGSSVNVERGSDPIILLHFMCQQMHCVRKKVSSKDGASKKRDDDTNMGKEDPVSTINEEKGDDANNASSGNGKTYMDEGLGDIVEESKDDIRSNSYVVAFQREYNEEKIVELEDC</sequence>
<feature type="region of interest" description="Disordered" evidence="7">
    <location>
        <begin position="197"/>
        <end position="221"/>
    </location>
</feature>
<feature type="domain" description="Tim44-like" evidence="8">
    <location>
        <begin position="321"/>
        <end position="509"/>
    </location>
</feature>
<evidence type="ECO:0000313" key="10">
    <source>
        <dbReference type="Proteomes" id="UP001530315"/>
    </source>
</evidence>
<evidence type="ECO:0000256" key="5">
    <source>
        <dbReference type="ARBA" id="ARBA00023128"/>
    </source>
</evidence>
<evidence type="ECO:0000256" key="7">
    <source>
        <dbReference type="SAM" id="MobiDB-lite"/>
    </source>
</evidence>
<dbReference type="InterPro" id="IPR039544">
    <property type="entry name" value="Tim44-like"/>
</dbReference>
<keyword evidence="10" id="KW-1185">Reference proteome</keyword>
<evidence type="ECO:0000259" key="8">
    <source>
        <dbReference type="SMART" id="SM00978"/>
    </source>
</evidence>
<dbReference type="Proteomes" id="UP001530315">
    <property type="component" value="Unassembled WGS sequence"/>
</dbReference>
<accession>A0ABD3NYG2</accession>
<comment type="similarity">
    <text evidence="2">Belongs to the Tim44 family.</text>
</comment>
<keyword evidence="5" id="KW-0496">Mitochondrion</keyword>
<dbReference type="SMART" id="SM00978">
    <property type="entry name" value="Tim44"/>
    <property type="match status" value="1"/>
</dbReference>
<evidence type="ECO:0000256" key="6">
    <source>
        <dbReference type="ARBA" id="ARBA00023136"/>
    </source>
</evidence>
<feature type="compositionally biased region" description="Low complexity" evidence="7">
    <location>
        <begin position="149"/>
        <end position="159"/>
    </location>
</feature>
<dbReference type="EMBL" id="JALLAZ020001094">
    <property type="protein sequence ID" value="KAL3780852.1"/>
    <property type="molecule type" value="Genomic_DNA"/>
</dbReference>
<keyword evidence="3" id="KW-0999">Mitochondrion inner membrane</keyword>
<dbReference type="PANTHER" id="PTHR10721">
    <property type="entry name" value="MITOCHONDRIAL IMPORT INNER MEMBRANE TRANSLOCASE SUBUNIT TIM44"/>
    <property type="match status" value="1"/>
</dbReference>
<keyword evidence="6" id="KW-0472">Membrane</keyword>
<organism evidence="9 10">
    <name type="scientific">Stephanodiscus triporus</name>
    <dbReference type="NCBI Taxonomy" id="2934178"/>
    <lineage>
        <taxon>Eukaryota</taxon>
        <taxon>Sar</taxon>
        <taxon>Stramenopiles</taxon>
        <taxon>Ochrophyta</taxon>
        <taxon>Bacillariophyta</taxon>
        <taxon>Coscinodiscophyceae</taxon>
        <taxon>Thalassiosirophycidae</taxon>
        <taxon>Stephanodiscales</taxon>
        <taxon>Stephanodiscaceae</taxon>
        <taxon>Stephanodiscus</taxon>
    </lineage>
</organism>
<evidence type="ECO:0000256" key="2">
    <source>
        <dbReference type="ARBA" id="ARBA00009597"/>
    </source>
</evidence>
<feature type="region of interest" description="Disordered" evidence="7">
    <location>
        <begin position="117"/>
        <end position="159"/>
    </location>
</feature>
<dbReference type="SUPFAM" id="SSF54427">
    <property type="entry name" value="NTF2-like"/>
    <property type="match status" value="1"/>
</dbReference>
<name>A0ABD3NYG2_9STRA</name>